<accession>A0A2S6NA07</accession>
<dbReference type="InterPro" id="IPR036046">
    <property type="entry name" value="Acylphosphatase-like_dom_sf"/>
</dbReference>
<dbReference type="GO" id="GO:0071949">
    <property type="term" value="F:FAD binding"/>
    <property type="evidence" value="ECO:0007669"/>
    <property type="project" value="InterPro"/>
</dbReference>
<comment type="caution">
    <text evidence="1">The sequence shown here is derived from an EMBL/GenBank/DDBJ whole genome shotgun (WGS) entry which is preliminary data.</text>
</comment>
<dbReference type="Proteomes" id="UP000239089">
    <property type="component" value="Unassembled WGS sequence"/>
</dbReference>
<dbReference type="Pfam" id="PF04940">
    <property type="entry name" value="BLUF"/>
    <property type="match status" value="1"/>
</dbReference>
<protein>
    <submittedName>
        <fullName evidence="1">Blue light sensor protein</fullName>
    </submittedName>
</protein>
<gene>
    <name evidence="1" type="ORF">CCR94_09090</name>
</gene>
<dbReference type="OrthoDB" id="196105at2"/>
<dbReference type="Gene3D" id="3.30.70.100">
    <property type="match status" value="1"/>
</dbReference>
<dbReference type="GO" id="GO:0009882">
    <property type="term" value="F:blue light photoreceptor activity"/>
    <property type="evidence" value="ECO:0007669"/>
    <property type="project" value="InterPro"/>
</dbReference>
<sequence length="132" mass="14945">MPMIQLIYASRPFGFDEGALAAILAVSRRCNERDGITGALICRGDLYLQLLEGPQELVEAAYQRIGWDRRHLDIKLLSRRTVTERLFPGWAMRDDPARSWMWTQAEVNAGAIDRATEAEAVAIFERLAREPA</sequence>
<dbReference type="RefSeq" id="WP_104507555.1">
    <property type="nucleotide sequence ID" value="NZ_JACIGC010000009.1"/>
</dbReference>
<proteinExistence type="predicted"/>
<keyword evidence="2" id="KW-1185">Reference proteome</keyword>
<dbReference type="AlphaFoldDB" id="A0A2S6NA07"/>
<dbReference type="EMBL" id="NHSJ01000057">
    <property type="protein sequence ID" value="PPQ31446.1"/>
    <property type="molecule type" value="Genomic_DNA"/>
</dbReference>
<dbReference type="PROSITE" id="PS50925">
    <property type="entry name" value="BLUF"/>
    <property type="match status" value="1"/>
</dbReference>
<evidence type="ECO:0000313" key="1">
    <source>
        <dbReference type="EMBL" id="PPQ31446.1"/>
    </source>
</evidence>
<evidence type="ECO:0000313" key="2">
    <source>
        <dbReference type="Proteomes" id="UP000239089"/>
    </source>
</evidence>
<name>A0A2S6NA07_9HYPH</name>
<reference evidence="1 2" key="1">
    <citation type="journal article" date="2018" name="Arch. Microbiol.">
        <title>New insights into the metabolic potential of the phototrophic purple bacterium Rhodopila globiformis DSM 161(T) from its draft genome sequence and evidence for a vanadium-dependent nitrogenase.</title>
        <authorList>
            <person name="Imhoff J.F."/>
            <person name="Rahn T."/>
            <person name="Kunzel S."/>
            <person name="Neulinger S.C."/>
        </authorList>
    </citation>
    <scope>NUCLEOTIDE SEQUENCE [LARGE SCALE GENOMIC DNA]</scope>
    <source>
        <strain evidence="1 2">DSM 16996</strain>
    </source>
</reference>
<dbReference type="SMART" id="SM01034">
    <property type="entry name" value="BLUF"/>
    <property type="match status" value="1"/>
</dbReference>
<dbReference type="InterPro" id="IPR007024">
    <property type="entry name" value="BLUF_domain"/>
</dbReference>
<dbReference type="SUPFAM" id="SSF54975">
    <property type="entry name" value="Acylphosphatase/BLUF domain-like"/>
    <property type="match status" value="1"/>
</dbReference>
<organism evidence="1 2">
    <name type="scientific">Rhodoblastus sphagnicola</name>
    <dbReference type="NCBI Taxonomy" id="333368"/>
    <lineage>
        <taxon>Bacteria</taxon>
        <taxon>Pseudomonadati</taxon>
        <taxon>Pseudomonadota</taxon>
        <taxon>Alphaproteobacteria</taxon>
        <taxon>Hyphomicrobiales</taxon>
        <taxon>Rhodoblastaceae</taxon>
        <taxon>Rhodoblastus</taxon>
    </lineage>
</organism>